<dbReference type="InterPro" id="IPR011006">
    <property type="entry name" value="CheY-like_superfamily"/>
</dbReference>
<dbReference type="CDD" id="cd17562">
    <property type="entry name" value="REC_CheY4-like"/>
    <property type="match status" value="1"/>
</dbReference>
<keyword evidence="3" id="KW-0969">Cilium</keyword>
<keyword evidence="3" id="KW-0282">Flagellum</keyword>
<dbReference type="Pfam" id="PF00072">
    <property type="entry name" value="Response_reg"/>
    <property type="match status" value="1"/>
</dbReference>
<keyword evidence="3" id="KW-0675">Receptor</keyword>
<dbReference type="PANTHER" id="PTHR44591:SF25">
    <property type="entry name" value="CHEMOTAXIS TWO-COMPONENT RESPONSE REGULATOR"/>
    <property type="match status" value="1"/>
</dbReference>
<dbReference type="SMART" id="SM00448">
    <property type="entry name" value="REC"/>
    <property type="match status" value="1"/>
</dbReference>
<evidence type="ECO:0000256" key="1">
    <source>
        <dbReference type="ARBA" id="ARBA00022553"/>
    </source>
</evidence>
<evidence type="ECO:0000313" key="3">
    <source>
        <dbReference type="EMBL" id="VAW78570.1"/>
    </source>
</evidence>
<dbReference type="PANTHER" id="PTHR44591">
    <property type="entry name" value="STRESS RESPONSE REGULATOR PROTEIN 1"/>
    <property type="match status" value="1"/>
</dbReference>
<feature type="domain" description="Response regulatory" evidence="2">
    <location>
        <begin position="4"/>
        <end position="120"/>
    </location>
</feature>
<dbReference type="SUPFAM" id="SSF52172">
    <property type="entry name" value="CheY-like"/>
    <property type="match status" value="1"/>
</dbReference>
<protein>
    <submittedName>
        <fullName evidence="3">Chemotaxis regulator - transmits chemoreceptor signals to flagellar motor components CheY</fullName>
    </submittedName>
</protein>
<keyword evidence="3" id="KW-0966">Cell projection</keyword>
<dbReference type="PROSITE" id="PS50110">
    <property type="entry name" value="RESPONSE_REGULATORY"/>
    <property type="match status" value="1"/>
</dbReference>
<proteinExistence type="predicted"/>
<dbReference type="InterPro" id="IPR001789">
    <property type="entry name" value="Sig_transdc_resp-reg_receiver"/>
</dbReference>
<gene>
    <name evidence="3" type="ORF">MNBD_GAMMA12-3153</name>
</gene>
<dbReference type="EMBL" id="UOFL01000159">
    <property type="protein sequence ID" value="VAW78570.1"/>
    <property type="molecule type" value="Genomic_DNA"/>
</dbReference>
<dbReference type="GO" id="GO:0000160">
    <property type="term" value="P:phosphorelay signal transduction system"/>
    <property type="evidence" value="ECO:0007669"/>
    <property type="project" value="InterPro"/>
</dbReference>
<dbReference type="Gene3D" id="3.40.50.2300">
    <property type="match status" value="1"/>
</dbReference>
<accession>A0A3B0YPE0</accession>
<keyword evidence="1" id="KW-0597">Phosphoprotein</keyword>
<reference evidence="3" key="1">
    <citation type="submission" date="2018-06" db="EMBL/GenBank/DDBJ databases">
        <authorList>
            <person name="Zhirakovskaya E."/>
        </authorList>
    </citation>
    <scope>NUCLEOTIDE SEQUENCE</scope>
</reference>
<organism evidence="3">
    <name type="scientific">hydrothermal vent metagenome</name>
    <dbReference type="NCBI Taxonomy" id="652676"/>
    <lineage>
        <taxon>unclassified sequences</taxon>
        <taxon>metagenomes</taxon>
        <taxon>ecological metagenomes</taxon>
    </lineage>
</organism>
<evidence type="ECO:0000259" key="2">
    <source>
        <dbReference type="PROSITE" id="PS50110"/>
    </source>
</evidence>
<name>A0A3B0YPE0_9ZZZZ</name>
<sequence>MPKLILVVDDSSSVRSVVGIALKGAGYDVIEACDGKDALSKLTGQKIHLIVSDVNMPIMDGITFVREAKKLPDYKFTPICMLTTEAEESKMQEGKAAGAKAWIIKPFQPPKLLTVVSKLIGN</sequence>
<dbReference type="AlphaFoldDB" id="A0A3B0YPE0"/>
<dbReference type="InterPro" id="IPR050595">
    <property type="entry name" value="Bact_response_regulator"/>
</dbReference>